<evidence type="ECO:0000313" key="2">
    <source>
        <dbReference type="Proteomes" id="UP001139366"/>
    </source>
</evidence>
<name>A0A9X1HEH1_9FLAO</name>
<protein>
    <submittedName>
        <fullName evidence="1">Uncharacterized protein</fullName>
    </submittedName>
</protein>
<dbReference type="EMBL" id="JAINUY010000007">
    <property type="protein sequence ID" value="MBZ4036994.1"/>
    <property type="molecule type" value="Genomic_DNA"/>
</dbReference>
<dbReference type="PROSITE" id="PS51257">
    <property type="entry name" value="PROKAR_LIPOPROTEIN"/>
    <property type="match status" value="1"/>
</dbReference>
<sequence length="284" mass="32768">MRKFFTLIPIAILIFSCKKSESAAIPDTANVKTDSVAADHTAPSTATDSGSLLDLFTKRKEEIALKLKSVSAEEANAFYEKYQEENGYLLHQVEEKEDGLLQNFYSEKEADKEKIKLFGEKLSKHQLEYSEIGEGYVEITTKPDFYYALFKNYVTSDYKDYLYLKSEENKSLYSADAGLAISFKEVGERVVSWENFMTKHPNSKLITSVKEEYKNYQIDYLIGMDNTPTVERAPEEPYIYTENIQEFNRFLKKYPSSPTVPLIHLLMENFKNENVSEMLRSAQK</sequence>
<dbReference type="RefSeq" id="WP_223709803.1">
    <property type="nucleotide sequence ID" value="NZ_JAINUY010000007.1"/>
</dbReference>
<evidence type="ECO:0000313" key="1">
    <source>
        <dbReference type="EMBL" id="MBZ4036994.1"/>
    </source>
</evidence>
<proteinExistence type="predicted"/>
<accession>A0A9X1HEH1</accession>
<keyword evidence="2" id="KW-1185">Reference proteome</keyword>
<gene>
    <name evidence="1" type="ORF">K6T82_19665</name>
</gene>
<dbReference type="Proteomes" id="UP001139366">
    <property type="component" value="Unassembled WGS sequence"/>
</dbReference>
<reference evidence="1 2" key="1">
    <citation type="journal article" date="2023" name="Antonie Van Leeuwenhoek">
        <title>Flavobacterium potami sp. nov., a multi-metal resistance genes harbouring bacterium isolated from shallow river silt.</title>
        <authorList>
            <person name="Li S."/>
            <person name="Mao S."/>
            <person name="Mu W."/>
            <person name="Guo B."/>
            <person name="Li C."/>
            <person name="Zhu Q."/>
            <person name="Hou X."/>
            <person name="Zhao Y."/>
            <person name="Wei S."/>
            <person name="Liu H."/>
            <person name="Liu A."/>
        </authorList>
    </citation>
    <scope>NUCLEOTIDE SEQUENCE [LARGE SCALE GENOMIC DNA]</scope>
    <source>
        <strain evidence="1 2">17A</strain>
    </source>
</reference>
<comment type="caution">
    <text evidence="1">The sequence shown here is derived from an EMBL/GenBank/DDBJ whole genome shotgun (WGS) entry which is preliminary data.</text>
</comment>
<dbReference type="AlphaFoldDB" id="A0A9X1HEH1"/>
<organism evidence="1 2">
    <name type="scientific">Flavobacterium potami</name>
    <dbReference type="NCBI Taxonomy" id="2872310"/>
    <lineage>
        <taxon>Bacteria</taxon>
        <taxon>Pseudomonadati</taxon>
        <taxon>Bacteroidota</taxon>
        <taxon>Flavobacteriia</taxon>
        <taxon>Flavobacteriales</taxon>
        <taxon>Flavobacteriaceae</taxon>
        <taxon>Flavobacterium</taxon>
    </lineage>
</organism>